<name>A0A1F7GSG2_9BACT</name>
<sequence length="270" mass="31111">MTILFILQKTKRDSFLVFCHVGQGDAAYIRLENEIDIVIDAGPDRKILDCLGKYMPFYDRTIEYAFISHPQRDHFGGYLYLIDRYRIKSFWLSEVTTGGKLFSQLLDSIKKKKIPMFFPKSGEKLKIKYSTFVFLWPTQDYLSTQSVIDKDTDTQLRRSGLDINNFSLVFLFTYKGFQTLFTGDISNELLKRLPIQSKMKLDVLKIPHHGSKKGLSVEFLKLAHPTYGVISVGKTNSYGHPSKDILAILEASEVKIKRTDKDGDILFKLR</sequence>
<comment type="caution">
    <text evidence="1">The sequence shown here is derived from an EMBL/GenBank/DDBJ whole genome shotgun (WGS) entry which is preliminary data.</text>
</comment>
<protein>
    <recommendedName>
        <fullName evidence="3">Metallo-beta-lactamase domain-containing protein</fullName>
    </recommendedName>
</protein>
<dbReference type="InterPro" id="IPR036866">
    <property type="entry name" value="RibonucZ/Hydroxyglut_hydro"/>
</dbReference>
<organism evidence="1 2">
    <name type="scientific">Candidatus Roizmanbacteria bacterium RIFCSPHIGHO2_01_FULL_39_8</name>
    <dbReference type="NCBI Taxonomy" id="1802033"/>
    <lineage>
        <taxon>Bacteria</taxon>
        <taxon>Candidatus Roizmaniibacteriota</taxon>
    </lineage>
</organism>
<dbReference type="PANTHER" id="PTHR30619:SF1">
    <property type="entry name" value="RECOMBINATION PROTEIN 2"/>
    <property type="match status" value="1"/>
</dbReference>
<dbReference type="Proteomes" id="UP000177026">
    <property type="component" value="Unassembled WGS sequence"/>
</dbReference>
<dbReference type="InterPro" id="IPR052159">
    <property type="entry name" value="Competence_DNA_uptake"/>
</dbReference>
<gene>
    <name evidence="1" type="ORF">A2866_02320</name>
</gene>
<dbReference type="CDD" id="cd07731">
    <property type="entry name" value="ComA-like_MBL-fold"/>
    <property type="match status" value="1"/>
</dbReference>
<evidence type="ECO:0000313" key="2">
    <source>
        <dbReference type="Proteomes" id="UP000177026"/>
    </source>
</evidence>
<dbReference type="EMBL" id="MFZI01000010">
    <property type="protein sequence ID" value="OGK21978.1"/>
    <property type="molecule type" value="Genomic_DNA"/>
</dbReference>
<proteinExistence type="predicted"/>
<evidence type="ECO:0000313" key="1">
    <source>
        <dbReference type="EMBL" id="OGK21978.1"/>
    </source>
</evidence>
<dbReference type="PANTHER" id="PTHR30619">
    <property type="entry name" value="DNA INTERNALIZATION/COMPETENCE PROTEIN COMEC/REC2"/>
    <property type="match status" value="1"/>
</dbReference>
<dbReference type="SUPFAM" id="SSF56281">
    <property type="entry name" value="Metallo-hydrolase/oxidoreductase"/>
    <property type="match status" value="1"/>
</dbReference>
<dbReference type="InterPro" id="IPR035681">
    <property type="entry name" value="ComA-like_MBL"/>
</dbReference>
<accession>A0A1F7GSG2</accession>
<reference evidence="1 2" key="1">
    <citation type="journal article" date="2016" name="Nat. Commun.">
        <title>Thousands of microbial genomes shed light on interconnected biogeochemical processes in an aquifer system.</title>
        <authorList>
            <person name="Anantharaman K."/>
            <person name="Brown C.T."/>
            <person name="Hug L.A."/>
            <person name="Sharon I."/>
            <person name="Castelle C.J."/>
            <person name="Probst A.J."/>
            <person name="Thomas B.C."/>
            <person name="Singh A."/>
            <person name="Wilkins M.J."/>
            <person name="Karaoz U."/>
            <person name="Brodie E.L."/>
            <person name="Williams K.H."/>
            <person name="Hubbard S.S."/>
            <person name="Banfield J.F."/>
        </authorList>
    </citation>
    <scope>NUCLEOTIDE SEQUENCE [LARGE SCALE GENOMIC DNA]</scope>
</reference>
<evidence type="ECO:0008006" key="3">
    <source>
        <dbReference type="Google" id="ProtNLM"/>
    </source>
</evidence>
<dbReference type="AlphaFoldDB" id="A0A1F7GSG2"/>
<dbReference type="Gene3D" id="3.60.15.10">
    <property type="entry name" value="Ribonuclease Z/Hydroxyacylglutathione hydrolase-like"/>
    <property type="match status" value="1"/>
</dbReference>